<feature type="region of interest" description="Disordered" evidence="11">
    <location>
        <begin position="1012"/>
        <end position="1052"/>
    </location>
</feature>
<keyword evidence="5" id="KW-0268">Exocytosis</keyword>
<dbReference type="SMART" id="SM00320">
    <property type="entry name" value="WD40"/>
    <property type="match status" value="6"/>
</dbReference>
<dbReference type="PANTHER" id="PTHR10241">
    <property type="entry name" value="LETHAL 2 GIANT LARVAE PROTEIN"/>
    <property type="match status" value="1"/>
</dbReference>
<feature type="region of interest" description="Disordered" evidence="11">
    <location>
        <begin position="680"/>
        <end position="732"/>
    </location>
</feature>
<keyword evidence="6" id="KW-0963">Cytoplasm</keyword>
<dbReference type="Pfam" id="PF08366">
    <property type="entry name" value="LLGL"/>
    <property type="match status" value="1"/>
</dbReference>
<feature type="compositionally biased region" description="Polar residues" evidence="11">
    <location>
        <begin position="1201"/>
        <end position="1218"/>
    </location>
</feature>
<evidence type="ECO:0000256" key="3">
    <source>
        <dbReference type="ARBA" id="ARBA00008070"/>
    </source>
</evidence>
<dbReference type="GO" id="GO:0005886">
    <property type="term" value="C:plasma membrane"/>
    <property type="evidence" value="ECO:0007669"/>
    <property type="project" value="UniProtKB-SubCell"/>
</dbReference>
<evidence type="ECO:0000256" key="8">
    <source>
        <dbReference type="ARBA" id="ARBA00022574"/>
    </source>
</evidence>
<feature type="compositionally biased region" description="Basic residues" evidence="11">
    <location>
        <begin position="909"/>
        <end position="920"/>
    </location>
</feature>
<dbReference type="Gene3D" id="1.20.5.110">
    <property type="match status" value="1"/>
</dbReference>
<evidence type="ECO:0000256" key="4">
    <source>
        <dbReference type="ARBA" id="ARBA00022475"/>
    </source>
</evidence>
<sequence length="1462" mass="163472">MKKTLNRVLTKFEQLKAPLNADCGVEETLRTDHFQVSKTVRYGFPYEPTSVAFDPVQHLLAIGTKSGSLRILGRPGVDIHCSHGPEVAVIQILFLINEGALVSVCSDDSIHLWNFRQKRPEIVHTLKFQRERITYCHLPFQSKWLYVGTERGNVHMANIETFTLSGYVINWNKAIELSRKTHPGPVISLTDCPIDPNKLLIGFETGTIVLWDLKSKTAECRFNLPEALRSVSWHHEGKQFMCSHTDGSLTTYNIKQPQKPVSVMMPHAQMGKDGKLNPCKPITKVEWKSVKNGEPLVIFSGGMSYDRAGRTPSITVMNGKSTTALEMEHNIVDFVVLCETPWQNDFQEPYAIVVLLQYDLVVVDLTSPNYPCFENPYPMDIHESPVTACQYYANCPPDLIPAFYSVGSSRQKRSGFSEKSWPINGGEWGTSTCSYPEIFITGHADGSIKFWDASSVTLQVLYKLKTAKIFEKPKKREESRSENRDSVGDNQKNGSEALDPDPLAVYLIHLCTESRILCFAGATHLVLCRFSKQELNVEVQSLEFSIIYHDILDDMESPDIDNHYRPSLGVVGQIQSGSRESYSSNASDHSTTKNEMWTAVKVRTGSRKYSAGYYPDLVCVLQWLDNKEPGEGKEHPGNITFISMNSSYGLLAFGNESGLAIVDYVQRTCLLNLGTPDLYGSMDPYNRGPRSPRNKRFPTDGSGTEDGARSPTNDQSSPPSSPNLIVKPRKKPSHEKIIVPMQAIHERFSQEIDDSVHEPEKNNNVHEAIEVGVPAEELDNIVNNLEENYYEDEMKNQLDNFSKSSPEIHVERAVSVPNPQTEREEGISKALSEGAISKNLKKKVASKTVSDPSQRNSLHAEVDSSAKNRPRSSSDPDADVSNLQHVEQNPEQNTRHKHRRLSLTSLTFKKNKNKNKHKEKHPSDSSDGPDQSGKSDDESKPHHPPGHNGHSDDHSDSDIDERPPPKSFLRRMSCKMKHIMLGNEREEKKFKVDIIDLTNDQGKFSSERINGVCISPTCSKPRRPPPPELRRSKPNRRLQKAQSAASIEEANNGGGSFSGGGVIEFLLAAQRYSSVILYRNDTSSFSRSRSSSMSSLDNVSKEAIQSLVFSDSYTGKTDNFTCPCLWVGTSLGSVIVIVLNLPPPGQQRLDQPVIVSPSGTMFRLKGAILTMSFLDCNGVLIPSVSEPWRENPNKEKEKQTYRQNTVSQKPKISPTSSTEYNGDKQFVVICSEKQARVISLPSQQCPYKTRITESSFVVRADVVTMRDSVCLACYVANGRIMAFSLPSLKPLLDIDFLPLNDVRIARTFCFSSNGHASYLCSATEIQKITFSADMSDNLNEMLGELFKPCETPEAPKQGFFKNWFSAGHSTLDREELFGEASGKGPRGLATKLQGRGSMQYVQNQASSGTSEVAKAHKAFIERGEKLGELGERSEMMRDHAENFASDSRALMLKYKNKKWYQW</sequence>
<name>K1Q7B3_MAGGI</name>
<dbReference type="PANTHER" id="PTHR10241:SF25">
    <property type="entry name" value="TOMOSYN, ISOFORM C"/>
    <property type="match status" value="1"/>
</dbReference>
<dbReference type="InterPro" id="IPR001680">
    <property type="entry name" value="WD40_rpt"/>
</dbReference>
<comment type="subcellular location">
    <subcellularLocation>
        <location evidence="1">Cell membrane</location>
        <topology evidence="1">Peripheral membrane protein</topology>
    </subcellularLocation>
    <subcellularLocation>
        <location evidence="2">Cytoplasm</location>
    </subcellularLocation>
</comment>
<dbReference type="InParanoid" id="K1Q7B3"/>
<dbReference type="CDD" id="cd15873">
    <property type="entry name" value="R-SNARE_STXBP5_6"/>
    <property type="match status" value="1"/>
</dbReference>
<reference evidence="12" key="1">
    <citation type="journal article" date="2012" name="Nature">
        <title>The oyster genome reveals stress adaptation and complexity of shell formation.</title>
        <authorList>
            <person name="Zhang G."/>
            <person name="Fang X."/>
            <person name="Guo X."/>
            <person name="Li L."/>
            <person name="Luo R."/>
            <person name="Xu F."/>
            <person name="Yang P."/>
            <person name="Zhang L."/>
            <person name="Wang X."/>
            <person name="Qi H."/>
            <person name="Xiong Z."/>
            <person name="Que H."/>
            <person name="Xie Y."/>
            <person name="Holland P.W."/>
            <person name="Paps J."/>
            <person name="Zhu Y."/>
            <person name="Wu F."/>
            <person name="Chen Y."/>
            <person name="Wang J."/>
            <person name="Peng C."/>
            <person name="Meng J."/>
            <person name="Yang L."/>
            <person name="Liu J."/>
            <person name="Wen B."/>
            <person name="Zhang N."/>
            <person name="Huang Z."/>
            <person name="Zhu Q."/>
            <person name="Feng Y."/>
            <person name="Mount A."/>
            <person name="Hedgecock D."/>
            <person name="Xu Z."/>
            <person name="Liu Y."/>
            <person name="Domazet-Loso T."/>
            <person name="Du Y."/>
            <person name="Sun X."/>
            <person name="Zhang S."/>
            <person name="Liu B."/>
            <person name="Cheng P."/>
            <person name="Jiang X."/>
            <person name="Li J."/>
            <person name="Fan D."/>
            <person name="Wang W."/>
            <person name="Fu W."/>
            <person name="Wang T."/>
            <person name="Wang B."/>
            <person name="Zhang J."/>
            <person name="Peng Z."/>
            <person name="Li Y."/>
            <person name="Li N."/>
            <person name="Wang J."/>
            <person name="Chen M."/>
            <person name="He Y."/>
            <person name="Tan F."/>
            <person name="Song X."/>
            <person name="Zheng Q."/>
            <person name="Huang R."/>
            <person name="Yang H."/>
            <person name="Du X."/>
            <person name="Chen L."/>
            <person name="Yang M."/>
            <person name="Gaffney P.M."/>
            <person name="Wang S."/>
            <person name="Luo L."/>
            <person name="She Z."/>
            <person name="Ming Y."/>
            <person name="Huang W."/>
            <person name="Zhang S."/>
            <person name="Huang B."/>
            <person name="Zhang Y."/>
            <person name="Qu T."/>
            <person name="Ni P."/>
            <person name="Miao G."/>
            <person name="Wang J."/>
            <person name="Wang Q."/>
            <person name="Steinberg C.E."/>
            <person name="Wang H."/>
            <person name="Li N."/>
            <person name="Qian L."/>
            <person name="Zhang G."/>
            <person name="Li Y."/>
            <person name="Yang H."/>
            <person name="Liu X."/>
            <person name="Wang J."/>
            <person name="Yin Y."/>
            <person name="Wang J."/>
        </authorList>
    </citation>
    <scope>NUCLEOTIDE SEQUENCE [LARGE SCALE GENOMIC DNA]</scope>
    <source>
        <strain evidence="12">05x7-T-G4-1.051#20</strain>
    </source>
</reference>
<dbReference type="InterPro" id="IPR042855">
    <property type="entry name" value="V_SNARE_CC"/>
</dbReference>
<evidence type="ECO:0000256" key="1">
    <source>
        <dbReference type="ARBA" id="ARBA00004202"/>
    </source>
</evidence>
<dbReference type="InterPro" id="IPR000664">
    <property type="entry name" value="Lethal2_giant"/>
</dbReference>
<comment type="similarity">
    <text evidence="3">Belongs to the WD repeat L(2)GL family.</text>
</comment>
<evidence type="ECO:0000313" key="12">
    <source>
        <dbReference type="EMBL" id="EKC32627.1"/>
    </source>
</evidence>
<evidence type="ECO:0000256" key="2">
    <source>
        <dbReference type="ARBA" id="ARBA00004496"/>
    </source>
</evidence>
<dbReference type="FunFam" id="2.130.10.10:FF:000521">
    <property type="entry name" value="syntaxin-binding protein 5-like isoform X1"/>
    <property type="match status" value="1"/>
</dbReference>
<feature type="region of interest" description="Disordered" evidence="11">
    <location>
        <begin position="1187"/>
        <end position="1218"/>
    </location>
</feature>
<dbReference type="GO" id="GO:0031201">
    <property type="term" value="C:SNARE complex"/>
    <property type="evidence" value="ECO:0007669"/>
    <property type="project" value="TreeGrafter"/>
</dbReference>
<dbReference type="GO" id="GO:0006887">
    <property type="term" value="P:exocytosis"/>
    <property type="evidence" value="ECO:0007669"/>
    <property type="project" value="UniProtKB-KW"/>
</dbReference>
<dbReference type="GO" id="GO:0019905">
    <property type="term" value="F:syntaxin binding"/>
    <property type="evidence" value="ECO:0007669"/>
    <property type="project" value="TreeGrafter"/>
</dbReference>
<evidence type="ECO:0000256" key="9">
    <source>
        <dbReference type="ARBA" id="ARBA00022737"/>
    </source>
</evidence>
<dbReference type="GO" id="GO:0005096">
    <property type="term" value="F:GTPase activator activity"/>
    <property type="evidence" value="ECO:0007669"/>
    <property type="project" value="TreeGrafter"/>
</dbReference>
<evidence type="ECO:0000256" key="10">
    <source>
        <dbReference type="ARBA" id="ARBA00023136"/>
    </source>
</evidence>
<dbReference type="FunCoup" id="K1Q7B3">
    <property type="interactions" value="971"/>
</dbReference>
<evidence type="ECO:0000256" key="6">
    <source>
        <dbReference type="ARBA" id="ARBA00022490"/>
    </source>
</evidence>
<organism evidence="12">
    <name type="scientific">Magallana gigas</name>
    <name type="common">Pacific oyster</name>
    <name type="synonym">Crassostrea gigas</name>
    <dbReference type="NCBI Taxonomy" id="29159"/>
    <lineage>
        <taxon>Eukaryota</taxon>
        <taxon>Metazoa</taxon>
        <taxon>Spiralia</taxon>
        <taxon>Lophotrochozoa</taxon>
        <taxon>Mollusca</taxon>
        <taxon>Bivalvia</taxon>
        <taxon>Autobranchia</taxon>
        <taxon>Pteriomorphia</taxon>
        <taxon>Ostreida</taxon>
        <taxon>Ostreoidea</taxon>
        <taxon>Ostreidae</taxon>
        <taxon>Magallana</taxon>
    </lineage>
</organism>
<dbReference type="Gene3D" id="2.130.10.10">
    <property type="entry name" value="YVTN repeat-like/Quinoprotein amine dehydrogenase"/>
    <property type="match status" value="2"/>
</dbReference>
<dbReference type="SUPFAM" id="SSF58038">
    <property type="entry name" value="SNARE fusion complex"/>
    <property type="match status" value="1"/>
</dbReference>
<feature type="region of interest" description="Disordered" evidence="11">
    <location>
        <begin position="473"/>
        <end position="496"/>
    </location>
</feature>
<accession>K1Q7B3</accession>
<evidence type="ECO:0000256" key="11">
    <source>
        <dbReference type="SAM" id="MobiDB-lite"/>
    </source>
</evidence>
<feature type="compositionally biased region" description="Polar residues" evidence="11">
    <location>
        <begin position="867"/>
        <end position="892"/>
    </location>
</feature>
<feature type="region of interest" description="Disordered" evidence="11">
    <location>
        <begin position="812"/>
        <end position="831"/>
    </location>
</feature>
<keyword evidence="4" id="KW-1003">Cell membrane</keyword>
<dbReference type="InterPro" id="IPR013905">
    <property type="entry name" value="Lgl_C_dom"/>
</dbReference>
<dbReference type="PROSITE" id="PS50892">
    <property type="entry name" value="V_SNARE"/>
    <property type="match status" value="1"/>
</dbReference>
<feature type="compositionally biased region" description="Basic and acidic residues" evidence="11">
    <location>
        <begin position="473"/>
        <end position="487"/>
    </location>
</feature>
<dbReference type="PRINTS" id="PR00962">
    <property type="entry name" value="LETHAL2GIANT"/>
</dbReference>
<proteinExistence type="inferred from homology"/>
<feature type="compositionally biased region" description="Polar residues" evidence="11">
    <location>
        <begin position="847"/>
        <end position="857"/>
    </location>
</feature>
<keyword evidence="8" id="KW-0853">WD repeat</keyword>
<feature type="compositionally biased region" description="Basic and acidic residues" evidence="11">
    <location>
        <begin position="949"/>
        <end position="964"/>
    </location>
</feature>
<dbReference type="InterPro" id="IPR013577">
    <property type="entry name" value="LLGL2"/>
</dbReference>
<dbReference type="GO" id="GO:0006893">
    <property type="term" value="P:Golgi to plasma membrane transport"/>
    <property type="evidence" value="ECO:0007669"/>
    <property type="project" value="TreeGrafter"/>
</dbReference>
<protein>
    <submittedName>
        <fullName evidence="12">Syntaxin-binding protein 5</fullName>
    </submittedName>
</protein>
<dbReference type="InterPro" id="IPR036322">
    <property type="entry name" value="WD40_repeat_dom_sf"/>
</dbReference>
<feature type="region of interest" description="Disordered" evidence="11">
    <location>
        <begin position="840"/>
        <end position="972"/>
    </location>
</feature>
<dbReference type="InterPro" id="IPR015943">
    <property type="entry name" value="WD40/YVTN_repeat-like_dom_sf"/>
</dbReference>
<evidence type="ECO:0000256" key="7">
    <source>
        <dbReference type="ARBA" id="ARBA00022553"/>
    </source>
</evidence>
<dbReference type="HOGENOM" id="CLU_002808_0_0_1"/>
<dbReference type="Pfam" id="PF08596">
    <property type="entry name" value="Lgl_C"/>
    <property type="match status" value="1"/>
</dbReference>
<evidence type="ECO:0000256" key="5">
    <source>
        <dbReference type="ARBA" id="ARBA00022483"/>
    </source>
</evidence>
<dbReference type="EMBL" id="JH819067">
    <property type="protein sequence ID" value="EKC32627.1"/>
    <property type="molecule type" value="Genomic_DNA"/>
</dbReference>
<dbReference type="GO" id="GO:0045159">
    <property type="term" value="F:myosin II binding"/>
    <property type="evidence" value="ECO:0007669"/>
    <property type="project" value="TreeGrafter"/>
</dbReference>
<feature type="compositionally biased region" description="Basic and acidic residues" evidence="11">
    <location>
        <begin position="1187"/>
        <end position="1200"/>
    </location>
</feature>
<keyword evidence="10" id="KW-0472">Membrane</keyword>
<gene>
    <name evidence="12" type="ORF">CGI_10019031</name>
</gene>
<keyword evidence="7" id="KW-0597">Phosphoprotein</keyword>
<dbReference type="SUPFAM" id="SSF50978">
    <property type="entry name" value="WD40 repeat-like"/>
    <property type="match status" value="2"/>
</dbReference>
<keyword evidence="9" id="KW-0677">Repeat</keyword>